<keyword evidence="2" id="KW-1185">Reference proteome</keyword>
<dbReference type="Proteomes" id="UP001300012">
    <property type="component" value="Unassembled WGS sequence"/>
</dbReference>
<accession>A0ABT1YBN7</accession>
<evidence type="ECO:0000313" key="2">
    <source>
        <dbReference type="Proteomes" id="UP001300012"/>
    </source>
</evidence>
<name>A0ABT1YBN7_9BACL</name>
<evidence type="ECO:0000313" key="1">
    <source>
        <dbReference type="EMBL" id="MCR8630609.1"/>
    </source>
</evidence>
<dbReference type="EMBL" id="JANQBD010000003">
    <property type="protein sequence ID" value="MCR8630609.1"/>
    <property type="molecule type" value="Genomic_DNA"/>
</dbReference>
<dbReference type="RefSeq" id="WP_258212225.1">
    <property type="nucleotide sequence ID" value="NZ_JANQBD010000003.1"/>
</dbReference>
<sequence>MTAKIAVSVVEALCRESFPYGVYHVDQLFELKSMYDWLRLEVSMEIRIDGMQINMEAKKNTP</sequence>
<proteinExistence type="predicted"/>
<comment type="caution">
    <text evidence="1">The sequence shown here is derived from an EMBL/GenBank/DDBJ whole genome shotgun (WGS) entry which is preliminary data.</text>
</comment>
<gene>
    <name evidence="1" type="ORF">NV381_05270</name>
</gene>
<reference evidence="1 2" key="1">
    <citation type="submission" date="2022-08" db="EMBL/GenBank/DDBJ databases">
        <title>Paenibacillus endoradicis sp. nov., Paenibacillus radicibacter sp. nov and Paenibacillus pararadicis sp. nov., three cold-adapted plant growth-promoting bacteria isolated from root of Larix gmelinii in Great Khingan.</title>
        <authorList>
            <person name="Xue H."/>
        </authorList>
    </citation>
    <scope>NUCLEOTIDE SEQUENCE [LARGE SCALE GENOMIC DNA]</scope>
    <source>
        <strain evidence="1 2">N5-1-1-5</strain>
    </source>
</reference>
<organism evidence="1 2">
    <name type="scientific">Paenibacillus radicis</name>
    <name type="common">ex Xue et al. 2023</name>
    <dbReference type="NCBI Taxonomy" id="2972489"/>
    <lineage>
        <taxon>Bacteria</taxon>
        <taxon>Bacillati</taxon>
        <taxon>Bacillota</taxon>
        <taxon>Bacilli</taxon>
        <taxon>Bacillales</taxon>
        <taxon>Paenibacillaceae</taxon>
        <taxon>Paenibacillus</taxon>
    </lineage>
</organism>
<protein>
    <submittedName>
        <fullName evidence="1">Uncharacterized protein</fullName>
    </submittedName>
</protein>